<dbReference type="EMBL" id="MN738760">
    <property type="protein sequence ID" value="QHS83569.1"/>
    <property type="molecule type" value="Genomic_DNA"/>
</dbReference>
<proteinExistence type="predicted"/>
<accession>A0A6C0AUE6</accession>
<dbReference type="AlphaFoldDB" id="A0A6C0AUE6"/>
<sequence>MTESVMKPTEFKVEDVTYTDIRPMGNTGGKQMYLNYQGNKRIVLHTPKMRLPYGLGKYEEEGKATKYSLDLSFKGMEEDESMKEFYEKMHNLDEKIIADAKKNSLAWLRKKSVSEDVLRTLYIPSVKLSKDKETGEPDGRYPPTLKAKIGYKFGSDYKELDPPVWMKKGKEKEKLEGDWTGSVQKGQTVRALLKCGGLWFSGGKFGVTWKVAQMLLDEPKGLVGYAFRDCESDEEDA</sequence>
<organism evidence="1">
    <name type="scientific">viral metagenome</name>
    <dbReference type="NCBI Taxonomy" id="1070528"/>
    <lineage>
        <taxon>unclassified sequences</taxon>
        <taxon>metagenomes</taxon>
        <taxon>organismal metagenomes</taxon>
    </lineage>
</organism>
<reference evidence="1" key="1">
    <citation type="journal article" date="2020" name="Nature">
        <title>Giant virus diversity and host interactions through global metagenomics.</title>
        <authorList>
            <person name="Schulz F."/>
            <person name="Roux S."/>
            <person name="Paez-Espino D."/>
            <person name="Jungbluth S."/>
            <person name="Walsh D.A."/>
            <person name="Denef V.J."/>
            <person name="McMahon K.D."/>
            <person name="Konstantinidis K.T."/>
            <person name="Eloe-Fadrosh E.A."/>
            <person name="Kyrpides N.C."/>
            <person name="Woyke T."/>
        </authorList>
    </citation>
    <scope>NUCLEOTIDE SEQUENCE</scope>
    <source>
        <strain evidence="1">GVMAG-S-ERX555961-36</strain>
    </source>
</reference>
<name>A0A6C0AUE6_9ZZZZ</name>
<protein>
    <submittedName>
        <fullName evidence="1">Uncharacterized protein</fullName>
    </submittedName>
</protein>
<evidence type="ECO:0000313" key="1">
    <source>
        <dbReference type="EMBL" id="QHS83569.1"/>
    </source>
</evidence>